<accession>A0A8J4YB96</accession>
<gene>
    <name evidence="13" type="primary">NEK6</name>
    <name evidence="13" type="ORF">GWK47_049116</name>
</gene>
<dbReference type="PANTHER" id="PTHR44899">
    <property type="entry name" value="CAMK FAMILY PROTEIN KINASE"/>
    <property type="match status" value="1"/>
</dbReference>
<reference evidence="13" key="1">
    <citation type="submission" date="2020-07" db="EMBL/GenBank/DDBJ databases">
        <title>The High-quality genome of the commercially important snow crab, Chionoecetes opilio.</title>
        <authorList>
            <person name="Jeong J.-H."/>
            <person name="Ryu S."/>
        </authorList>
    </citation>
    <scope>NUCLEOTIDE SEQUENCE</scope>
    <source>
        <strain evidence="13">MADBK_172401_WGS</strain>
        <tissue evidence="13">Digestive gland</tissue>
    </source>
</reference>
<dbReference type="InterPro" id="IPR008271">
    <property type="entry name" value="Ser/Thr_kinase_AS"/>
</dbReference>
<evidence type="ECO:0000256" key="10">
    <source>
        <dbReference type="PROSITE-ProRule" id="PRU10141"/>
    </source>
</evidence>
<evidence type="ECO:0000256" key="7">
    <source>
        <dbReference type="ARBA" id="ARBA00022840"/>
    </source>
</evidence>
<feature type="binding site" evidence="10">
    <location>
        <position position="41"/>
    </location>
    <ligand>
        <name>ATP</name>
        <dbReference type="ChEBI" id="CHEBI:30616"/>
    </ligand>
</feature>
<evidence type="ECO:0000256" key="5">
    <source>
        <dbReference type="ARBA" id="ARBA00022741"/>
    </source>
</evidence>
<evidence type="ECO:0000313" key="13">
    <source>
        <dbReference type="EMBL" id="KAG0720116.1"/>
    </source>
</evidence>
<evidence type="ECO:0000256" key="6">
    <source>
        <dbReference type="ARBA" id="ARBA00022777"/>
    </source>
</evidence>
<evidence type="ECO:0000256" key="4">
    <source>
        <dbReference type="ARBA" id="ARBA00022679"/>
    </source>
</evidence>
<evidence type="ECO:0000256" key="2">
    <source>
        <dbReference type="ARBA" id="ARBA00012513"/>
    </source>
</evidence>
<comment type="caution">
    <text evidence="13">The sequence shown here is derived from an EMBL/GenBank/DDBJ whole genome shotgun (WGS) entry which is preliminary data.</text>
</comment>
<comment type="catalytic activity">
    <reaction evidence="8">
        <text>L-threonyl-[protein] + ATP = O-phospho-L-threonyl-[protein] + ADP + H(+)</text>
        <dbReference type="Rhea" id="RHEA:46608"/>
        <dbReference type="Rhea" id="RHEA-COMP:11060"/>
        <dbReference type="Rhea" id="RHEA-COMP:11605"/>
        <dbReference type="ChEBI" id="CHEBI:15378"/>
        <dbReference type="ChEBI" id="CHEBI:30013"/>
        <dbReference type="ChEBI" id="CHEBI:30616"/>
        <dbReference type="ChEBI" id="CHEBI:61977"/>
        <dbReference type="ChEBI" id="CHEBI:456216"/>
        <dbReference type="EC" id="2.7.11.1"/>
    </reaction>
</comment>
<proteinExistence type="inferred from homology"/>
<evidence type="ECO:0000256" key="3">
    <source>
        <dbReference type="ARBA" id="ARBA00022527"/>
    </source>
</evidence>
<dbReference type="SUPFAM" id="SSF56112">
    <property type="entry name" value="Protein kinase-like (PK-like)"/>
    <property type="match status" value="1"/>
</dbReference>
<dbReference type="SMART" id="SM00220">
    <property type="entry name" value="S_TKc"/>
    <property type="match status" value="1"/>
</dbReference>
<evidence type="ECO:0000256" key="11">
    <source>
        <dbReference type="RuleBase" id="RU000304"/>
    </source>
</evidence>
<keyword evidence="4" id="KW-0808">Transferase</keyword>
<keyword evidence="7 10" id="KW-0067">ATP-binding</keyword>
<dbReference type="InterPro" id="IPR017441">
    <property type="entry name" value="Protein_kinase_ATP_BS"/>
</dbReference>
<dbReference type="InterPro" id="IPR051131">
    <property type="entry name" value="NEK_Ser/Thr_kinase_NIMA"/>
</dbReference>
<evidence type="ECO:0000256" key="1">
    <source>
        <dbReference type="ARBA" id="ARBA00010886"/>
    </source>
</evidence>
<organism evidence="13 14">
    <name type="scientific">Chionoecetes opilio</name>
    <name type="common">Atlantic snow crab</name>
    <name type="synonym">Cancer opilio</name>
    <dbReference type="NCBI Taxonomy" id="41210"/>
    <lineage>
        <taxon>Eukaryota</taxon>
        <taxon>Metazoa</taxon>
        <taxon>Ecdysozoa</taxon>
        <taxon>Arthropoda</taxon>
        <taxon>Crustacea</taxon>
        <taxon>Multicrustacea</taxon>
        <taxon>Malacostraca</taxon>
        <taxon>Eumalacostraca</taxon>
        <taxon>Eucarida</taxon>
        <taxon>Decapoda</taxon>
        <taxon>Pleocyemata</taxon>
        <taxon>Brachyura</taxon>
        <taxon>Eubrachyura</taxon>
        <taxon>Majoidea</taxon>
        <taxon>Majidae</taxon>
        <taxon>Chionoecetes</taxon>
    </lineage>
</organism>
<dbReference type="AlphaFoldDB" id="A0A8J4YB96"/>
<dbReference type="EC" id="2.7.11.1" evidence="2"/>
<dbReference type="PROSITE" id="PS00107">
    <property type="entry name" value="PROTEIN_KINASE_ATP"/>
    <property type="match status" value="1"/>
</dbReference>
<comment type="similarity">
    <text evidence="1">Belongs to the protein kinase superfamily. NEK Ser/Thr protein kinase family. NIMA subfamily.</text>
</comment>
<keyword evidence="5 10" id="KW-0547">Nucleotide-binding</keyword>
<dbReference type="GO" id="GO:0005524">
    <property type="term" value="F:ATP binding"/>
    <property type="evidence" value="ECO:0007669"/>
    <property type="project" value="UniProtKB-UniRule"/>
</dbReference>
<comment type="catalytic activity">
    <reaction evidence="9">
        <text>L-seryl-[protein] + ATP = O-phospho-L-seryl-[protein] + ADP + H(+)</text>
        <dbReference type="Rhea" id="RHEA:17989"/>
        <dbReference type="Rhea" id="RHEA-COMP:9863"/>
        <dbReference type="Rhea" id="RHEA-COMP:11604"/>
        <dbReference type="ChEBI" id="CHEBI:15378"/>
        <dbReference type="ChEBI" id="CHEBI:29999"/>
        <dbReference type="ChEBI" id="CHEBI:30616"/>
        <dbReference type="ChEBI" id="CHEBI:83421"/>
        <dbReference type="ChEBI" id="CHEBI:456216"/>
        <dbReference type="EC" id="2.7.11.1"/>
    </reaction>
</comment>
<dbReference type="InterPro" id="IPR000719">
    <property type="entry name" value="Prot_kinase_dom"/>
</dbReference>
<dbReference type="Proteomes" id="UP000770661">
    <property type="component" value="Unassembled WGS sequence"/>
</dbReference>
<dbReference type="InterPro" id="IPR011009">
    <property type="entry name" value="Kinase-like_dom_sf"/>
</dbReference>
<dbReference type="OrthoDB" id="248923at2759"/>
<sequence>MGSSHSKEEALMGVEKVKPLGRGAFGEAFLVKKNSQLLVMKKINVKNMDPKLVKYQLQEAELLRSIQHPNIVSYKAHAFKDDMVCILLEYCEGGDLLQEIKRQAETKRPFAEETVSEWIRQLASGLKYIHAIRIIHRDVKPNNIFLSSNRKTLKIGDFGVSKLLPDGSLFTSTMLGTPVYMGPEVLQGSRYGAKADMYSLGASIFHVATFSYPQPHKEVPVVYSVRLRHLIAVLMSQRPEDRPSANDTLDYLAGHTFNHGLQLL</sequence>
<feature type="domain" description="Protein kinase" evidence="12">
    <location>
        <begin position="14"/>
        <end position="258"/>
    </location>
</feature>
<keyword evidence="3 11" id="KW-0723">Serine/threonine-protein kinase</keyword>
<dbReference type="Gene3D" id="3.30.200.20">
    <property type="entry name" value="Phosphorylase Kinase, domain 1"/>
    <property type="match status" value="1"/>
</dbReference>
<dbReference type="PROSITE" id="PS50011">
    <property type="entry name" value="PROTEIN_KINASE_DOM"/>
    <property type="match status" value="1"/>
</dbReference>
<dbReference type="Gene3D" id="1.10.510.10">
    <property type="entry name" value="Transferase(Phosphotransferase) domain 1"/>
    <property type="match status" value="1"/>
</dbReference>
<evidence type="ECO:0000256" key="9">
    <source>
        <dbReference type="ARBA" id="ARBA00048679"/>
    </source>
</evidence>
<keyword evidence="14" id="KW-1185">Reference proteome</keyword>
<dbReference type="PANTHER" id="PTHR44899:SF3">
    <property type="entry name" value="SERINE_THREONINE-PROTEIN KINASE NEK1"/>
    <property type="match status" value="1"/>
</dbReference>
<dbReference type="EMBL" id="JACEEZ010013438">
    <property type="protein sequence ID" value="KAG0720116.1"/>
    <property type="molecule type" value="Genomic_DNA"/>
</dbReference>
<keyword evidence="6 13" id="KW-0418">Kinase</keyword>
<evidence type="ECO:0000259" key="12">
    <source>
        <dbReference type="PROSITE" id="PS50011"/>
    </source>
</evidence>
<dbReference type="Pfam" id="PF00069">
    <property type="entry name" value="Pkinase"/>
    <property type="match status" value="1"/>
</dbReference>
<evidence type="ECO:0000313" key="14">
    <source>
        <dbReference type="Proteomes" id="UP000770661"/>
    </source>
</evidence>
<dbReference type="GO" id="GO:0004674">
    <property type="term" value="F:protein serine/threonine kinase activity"/>
    <property type="evidence" value="ECO:0007669"/>
    <property type="project" value="UniProtKB-KW"/>
</dbReference>
<dbReference type="PROSITE" id="PS00108">
    <property type="entry name" value="PROTEIN_KINASE_ST"/>
    <property type="match status" value="1"/>
</dbReference>
<protein>
    <recommendedName>
        <fullName evidence="2">non-specific serine/threonine protein kinase</fullName>
        <ecNumber evidence="2">2.7.11.1</ecNumber>
    </recommendedName>
</protein>
<evidence type="ECO:0000256" key="8">
    <source>
        <dbReference type="ARBA" id="ARBA00047899"/>
    </source>
</evidence>
<name>A0A8J4YB96_CHIOP</name>